<accession>A0A382XHY3</accession>
<organism evidence="1">
    <name type="scientific">marine metagenome</name>
    <dbReference type="NCBI Taxonomy" id="408172"/>
    <lineage>
        <taxon>unclassified sequences</taxon>
        <taxon>metagenomes</taxon>
        <taxon>ecological metagenomes</taxon>
    </lineage>
</organism>
<dbReference type="EMBL" id="UINC01167838">
    <property type="protein sequence ID" value="SVD70553.1"/>
    <property type="molecule type" value="Genomic_DNA"/>
</dbReference>
<evidence type="ECO:0000313" key="1">
    <source>
        <dbReference type="EMBL" id="SVD70553.1"/>
    </source>
</evidence>
<dbReference type="SUPFAM" id="SSF49899">
    <property type="entry name" value="Concanavalin A-like lectins/glucanases"/>
    <property type="match status" value="1"/>
</dbReference>
<proteinExistence type="predicted"/>
<dbReference type="InterPro" id="IPR013320">
    <property type="entry name" value="ConA-like_dom_sf"/>
</dbReference>
<gene>
    <name evidence="1" type="ORF">METZ01_LOCUS423407</name>
</gene>
<feature type="non-terminal residue" evidence="1">
    <location>
        <position position="270"/>
    </location>
</feature>
<dbReference type="Gene3D" id="2.60.120.200">
    <property type="match status" value="1"/>
</dbReference>
<dbReference type="AlphaFoldDB" id="A0A382XHY3"/>
<protein>
    <recommendedName>
        <fullName evidence="2">LamG-like jellyroll fold domain-containing protein</fullName>
    </recommendedName>
</protein>
<feature type="non-terminal residue" evidence="1">
    <location>
        <position position="1"/>
    </location>
</feature>
<name>A0A382XHY3_9ZZZZ</name>
<sequence length="270" mass="28488">QAGSVVTLANGETSSAVLDGFTITGGAGGSVANYSLSFDGADDYVSIPDNDALDIGSSDFSIQFWIKSSDNNKATIVSKSEGGDPVNTWYFVNMNSNGTIEYEITDGYSVSGDYSIATGSIAVNDGEWHHISVLFDRDNLGYIYIDGILDVSSSIASHPGNLSNNASLEFGVDLEHSQHYTSGNIDEVSIWNTVLTQEEIQSYMTVSPTGNESGLVGYWNFNEGEGTTLTDQTSNGNNGTIAGATWSDDVPATSTGGGDADYQNVADELI</sequence>
<dbReference type="PANTHER" id="PTHR42535">
    <property type="entry name" value="OOKINETE PROTEIN, PUTATIVE-RELATED"/>
    <property type="match status" value="1"/>
</dbReference>
<evidence type="ECO:0008006" key="2">
    <source>
        <dbReference type="Google" id="ProtNLM"/>
    </source>
</evidence>
<dbReference type="Pfam" id="PF13385">
    <property type="entry name" value="Laminin_G_3"/>
    <property type="match status" value="1"/>
</dbReference>
<reference evidence="1" key="1">
    <citation type="submission" date="2018-05" db="EMBL/GenBank/DDBJ databases">
        <authorList>
            <person name="Lanie J.A."/>
            <person name="Ng W.-L."/>
            <person name="Kazmierczak K.M."/>
            <person name="Andrzejewski T.M."/>
            <person name="Davidsen T.M."/>
            <person name="Wayne K.J."/>
            <person name="Tettelin H."/>
            <person name="Glass J.I."/>
            <person name="Rusch D."/>
            <person name="Podicherti R."/>
            <person name="Tsui H.-C.T."/>
            <person name="Winkler M.E."/>
        </authorList>
    </citation>
    <scope>NUCLEOTIDE SEQUENCE</scope>
</reference>
<dbReference type="PANTHER" id="PTHR42535:SF2">
    <property type="entry name" value="CHROMOSOME UNDETERMINED SCAFFOLD_146, WHOLE GENOME SHOTGUN SEQUENCE"/>
    <property type="match status" value="1"/>
</dbReference>